<dbReference type="RefSeq" id="WP_025194488.1">
    <property type="nucleotide sequence ID" value="NZ_CP007631.1"/>
</dbReference>
<dbReference type="SUPFAM" id="SSF56349">
    <property type="entry name" value="DNA breaking-rejoining enzymes"/>
    <property type="match status" value="1"/>
</dbReference>
<comment type="caution">
    <text evidence="2">The sequence shown here is derived from an EMBL/GenBank/DDBJ whole genome shotgun (WGS) entry which is preliminary data.</text>
</comment>
<protein>
    <submittedName>
        <fullName evidence="2">Integrase</fullName>
    </submittedName>
</protein>
<dbReference type="Gene3D" id="1.10.150.130">
    <property type="match status" value="1"/>
</dbReference>
<organism evidence="2 3">
    <name type="scientific">Streptococcus agalactiae</name>
    <dbReference type="NCBI Taxonomy" id="1311"/>
    <lineage>
        <taxon>Bacteria</taxon>
        <taxon>Bacillati</taxon>
        <taxon>Bacillota</taxon>
        <taxon>Bacilli</taxon>
        <taxon>Lactobacillales</taxon>
        <taxon>Streptococcaceae</taxon>
        <taxon>Streptococcus</taxon>
    </lineage>
</organism>
<keyword evidence="1" id="KW-0238">DNA-binding</keyword>
<evidence type="ECO:0000313" key="2">
    <source>
        <dbReference type="EMBL" id="OCM72680.1"/>
    </source>
</evidence>
<dbReference type="AlphaFoldDB" id="A0A853P9M1"/>
<evidence type="ECO:0000313" key="3">
    <source>
        <dbReference type="Proteomes" id="UP000093122"/>
    </source>
</evidence>
<evidence type="ECO:0000256" key="1">
    <source>
        <dbReference type="ARBA" id="ARBA00023125"/>
    </source>
</evidence>
<gene>
    <name evidence="2" type="ORF">AX245_01220</name>
</gene>
<reference evidence="2 3" key="1">
    <citation type="journal article" date="2016" name="Sci. Rep.">
        <title>Serotype IV Streptococcus agalactiae ST-452 has arisen from large genomic recombination events between CC23 and the hypervirulent CC17 lineages.</title>
        <authorList>
            <person name="Campisi E."/>
            <person name="Rinaudo C.D."/>
            <person name="Donati C."/>
            <person name="Barucco M."/>
            <person name="Torricelli G."/>
            <person name="Edwards M.S."/>
            <person name="Baker C.J."/>
            <person name="Margarit I."/>
            <person name="Rosini R."/>
        </authorList>
    </citation>
    <scope>NUCLEOTIDE SEQUENCE [LARGE SCALE GENOMIC DNA]</scope>
    <source>
        <strain evidence="2 3">CZ-PW-140</strain>
    </source>
</reference>
<dbReference type="Proteomes" id="UP000093122">
    <property type="component" value="Unassembled WGS sequence"/>
</dbReference>
<name>A0A853P9M1_STRAG</name>
<proteinExistence type="predicted"/>
<dbReference type="KEGG" id="sage:EN72_06155"/>
<dbReference type="InterPro" id="IPR011010">
    <property type="entry name" value="DNA_brk_join_enz"/>
</dbReference>
<sequence>MTLSELYQEWLNLKVLPSNKSEVTKSKYGMCKNVIIHLFGDRNISEIKSSENQRIMNKYGQKVSRKHLGRLNSNIKASINLAMADKVMIEDFTAYVELFSSKKDRKLKTNNFIRRKII</sequence>
<accession>A0A853P9M1</accession>
<dbReference type="GO" id="GO:0003677">
    <property type="term" value="F:DNA binding"/>
    <property type="evidence" value="ECO:0007669"/>
    <property type="project" value="UniProtKB-KW"/>
</dbReference>
<dbReference type="EMBL" id="MAWT01000002">
    <property type="protein sequence ID" value="OCM72680.1"/>
    <property type="molecule type" value="Genomic_DNA"/>
</dbReference>
<dbReference type="InterPro" id="IPR010998">
    <property type="entry name" value="Integrase_recombinase_N"/>
</dbReference>